<gene>
    <name evidence="1" type="ORF">N0F65_006164</name>
</gene>
<evidence type="ECO:0000313" key="1">
    <source>
        <dbReference type="EMBL" id="DBA02289.1"/>
    </source>
</evidence>
<evidence type="ECO:0000313" key="2">
    <source>
        <dbReference type="Proteomes" id="UP001146120"/>
    </source>
</evidence>
<reference evidence="1" key="1">
    <citation type="submission" date="2022-11" db="EMBL/GenBank/DDBJ databases">
        <authorList>
            <person name="Morgan W.R."/>
            <person name="Tartar A."/>
        </authorList>
    </citation>
    <scope>NUCLEOTIDE SEQUENCE</scope>
    <source>
        <strain evidence="1">ARSEF 373</strain>
    </source>
</reference>
<dbReference type="EMBL" id="DAKRPA010000033">
    <property type="protein sequence ID" value="DBA02289.1"/>
    <property type="molecule type" value="Genomic_DNA"/>
</dbReference>
<name>A0AAV2Z8F1_9STRA</name>
<reference evidence="1" key="2">
    <citation type="journal article" date="2023" name="Microbiol Resour">
        <title>Decontamination and Annotation of the Draft Genome Sequence of the Oomycete Lagenidium giganteum ARSEF 373.</title>
        <authorList>
            <person name="Morgan W.R."/>
            <person name="Tartar A."/>
        </authorList>
    </citation>
    <scope>NUCLEOTIDE SEQUENCE</scope>
    <source>
        <strain evidence="1">ARSEF 373</strain>
    </source>
</reference>
<proteinExistence type="predicted"/>
<accession>A0AAV2Z8F1</accession>
<dbReference type="Proteomes" id="UP001146120">
    <property type="component" value="Unassembled WGS sequence"/>
</dbReference>
<organism evidence="1 2">
    <name type="scientific">Lagenidium giganteum</name>
    <dbReference type="NCBI Taxonomy" id="4803"/>
    <lineage>
        <taxon>Eukaryota</taxon>
        <taxon>Sar</taxon>
        <taxon>Stramenopiles</taxon>
        <taxon>Oomycota</taxon>
        <taxon>Peronosporomycetes</taxon>
        <taxon>Pythiales</taxon>
        <taxon>Pythiaceae</taxon>
    </lineage>
</organism>
<protein>
    <submittedName>
        <fullName evidence="1">Uncharacterized protein</fullName>
    </submittedName>
</protein>
<dbReference type="AlphaFoldDB" id="A0AAV2Z8F1"/>
<keyword evidence="2" id="KW-1185">Reference proteome</keyword>
<sequence length="49" mass="5500">MLVIELVEGEVRQQQKPHSALSEGTAVRLRLTEHHRGSGRTVVADRVRP</sequence>
<comment type="caution">
    <text evidence="1">The sequence shown here is derived from an EMBL/GenBank/DDBJ whole genome shotgun (WGS) entry which is preliminary data.</text>
</comment>